<evidence type="ECO:0000256" key="3">
    <source>
        <dbReference type="ARBA" id="ARBA00022801"/>
    </source>
</evidence>
<reference evidence="9" key="1">
    <citation type="journal article" date="2019" name="Int. J. Syst. Evol. Microbiol.">
        <title>The Global Catalogue of Microorganisms (GCM) 10K type strain sequencing project: providing services to taxonomists for standard genome sequencing and annotation.</title>
        <authorList>
            <consortium name="The Broad Institute Genomics Platform"/>
            <consortium name="The Broad Institute Genome Sequencing Center for Infectious Disease"/>
            <person name="Wu L."/>
            <person name="Ma J."/>
        </authorList>
    </citation>
    <scope>NUCLEOTIDE SEQUENCE [LARGE SCALE GENOMIC DNA]</scope>
    <source>
        <strain evidence="9">JCM 32226</strain>
    </source>
</reference>
<evidence type="ECO:0000313" key="9">
    <source>
        <dbReference type="Proteomes" id="UP001501321"/>
    </source>
</evidence>
<keyword evidence="9" id="KW-1185">Reference proteome</keyword>
<dbReference type="InterPro" id="IPR046898">
    <property type="entry name" value="RavA_LARA_dom"/>
</dbReference>
<dbReference type="InterPro" id="IPR003593">
    <property type="entry name" value="AAA+_ATPase"/>
</dbReference>
<dbReference type="Gene3D" id="3.40.50.300">
    <property type="entry name" value="P-loop containing nucleotide triphosphate hydrolases"/>
    <property type="match status" value="1"/>
</dbReference>
<keyword evidence="6" id="KW-0175">Coiled coil</keyword>
<accession>A0ABP8QCA5</accession>
<dbReference type="Pfam" id="PF17868">
    <property type="entry name" value="AAA_lid_8"/>
    <property type="match status" value="1"/>
</dbReference>
<dbReference type="Pfam" id="PF20265">
    <property type="entry name" value="LARA_dom"/>
    <property type="match status" value="1"/>
</dbReference>
<comment type="caution">
    <text evidence="8">The sequence shown here is derived from an EMBL/GenBank/DDBJ whole genome shotgun (WGS) entry which is preliminary data.</text>
</comment>
<evidence type="ECO:0000256" key="2">
    <source>
        <dbReference type="ARBA" id="ARBA00022741"/>
    </source>
</evidence>
<proteinExistence type="predicted"/>
<feature type="coiled-coil region" evidence="6">
    <location>
        <begin position="459"/>
        <end position="535"/>
    </location>
</feature>
<dbReference type="EMBL" id="BAABFC010000014">
    <property type="protein sequence ID" value="GAA4501051.1"/>
    <property type="molecule type" value="Genomic_DNA"/>
</dbReference>
<dbReference type="InterPro" id="IPR045427">
    <property type="entry name" value="MoxR"/>
</dbReference>
<evidence type="ECO:0000256" key="5">
    <source>
        <dbReference type="ARBA" id="ARBA00023186"/>
    </source>
</evidence>
<dbReference type="SMART" id="SM00382">
    <property type="entry name" value="AAA"/>
    <property type="match status" value="1"/>
</dbReference>
<name>A0ABP8QCA5_9GAMM</name>
<keyword evidence="3" id="KW-0378">Hydrolase</keyword>
<evidence type="ECO:0000313" key="8">
    <source>
        <dbReference type="EMBL" id="GAA4501051.1"/>
    </source>
</evidence>
<evidence type="ECO:0000256" key="6">
    <source>
        <dbReference type="SAM" id="Coils"/>
    </source>
</evidence>
<dbReference type="Proteomes" id="UP001501321">
    <property type="component" value="Unassembled WGS sequence"/>
</dbReference>
<evidence type="ECO:0000259" key="7">
    <source>
        <dbReference type="SMART" id="SM00382"/>
    </source>
</evidence>
<protein>
    <submittedName>
        <fullName evidence="8">ATPase RavA</fullName>
    </submittedName>
</protein>
<keyword evidence="2" id="KW-0547">Nucleotide-binding</keyword>
<dbReference type="Pfam" id="PF20030">
    <property type="entry name" value="bpMoxR"/>
    <property type="match status" value="1"/>
</dbReference>
<gene>
    <name evidence="8" type="primary">ravA</name>
    <name evidence="8" type="ORF">GCM10023095_23680</name>
</gene>
<dbReference type="Gene3D" id="1.20.58.1510">
    <property type="match status" value="1"/>
</dbReference>
<dbReference type="InterPro" id="IPR046932">
    <property type="entry name" value="RavA_LARA_sf"/>
</dbReference>
<dbReference type="InterPro" id="IPR041538">
    <property type="entry name" value="RavA-like_AAA_lid"/>
</dbReference>
<dbReference type="PANTHER" id="PTHR32204">
    <property type="entry name" value="ATPASE RAVA"/>
    <property type="match status" value="1"/>
</dbReference>
<dbReference type="RefSeq" id="WP_345013338.1">
    <property type="nucleotide sequence ID" value="NZ_BAABFC010000014.1"/>
</dbReference>
<dbReference type="Gene3D" id="2.40.128.430">
    <property type="match status" value="1"/>
</dbReference>
<sequence length="539" mass="62261">MSVNPLPDRIGRLLDALAQGLYERKDVVRLCLLAALAGESVFMLGPPGIAKSLIARRLIHAFDQSRAFEYLMTRFSTPDEVFGPLSIQALKDEGKYERLTQGYLPEAEVVFLDEIWKAGPAILNTLLTVINERRYRNGVREVAVPMRLLVAASNELPQADSGLEALYDRLLFRVWLDRIQEKQNFRAMLTSRQDPQADPVDAKLKISQDEYQQWQQALTQVALPDSVFEQLYRFREQLAQLVGDGQTEGVYVSDRRWKKAVRLLQASAFFNGRSQIGGLDLLLLKDCLWHDLSSKEQVNKLMLEFARRQAFGQDKIQFSLQRLHNDLERLQRDWVRELACKLTPARRWRPGKEQSWRLDAKQLGLKELPLTLRLLFLQPCCLDNAQPDRPTLWAEVDSQQWQQWQRKGGPIRARFNEREQRSSLLLDVDSEGRLIARDERHQAILVALPKAEGVPGWLRQRQTEQLDELLQALGQQQQALLNQRRSFAAQCPHLFLEQSWLRQVEESLLALVEQAETLQQQLQQQRQELLSLTQEVAHA</sequence>
<dbReference type="InterPro" id="IPR022547">
    <property type="entry name" value="ATPase_RavA_C"/>
</dbReference>
<evidence type="ECO:0000256" key="4">
    <source>
        <dbReference type="ARBA" id="ARBA00022840"/>
    </source>
</evidence>
<organism evidence="8 9">
    <name type="scientific">Pseudaeromonas paramecii</name>
    <dbReference type="NCBI Taxonomy" id="2138166"/>
    <lineage>
        <taxon>Bacteria</taxon>
        <taxon>Pseudomonadati</taxon>
        <taxon>Pseudomonadota</taxon>
        <taxon>Gammaproteobacteria</taxon>
        <taxon>Aeromonadales</taxon>
        <taxon>Aeromonadaceae</taxon>
        <taxon>Pseudaeromonas</taxon>
    </lineage>
</organism>
<feature type="domain" description="AAA+ ATPase" evidence="7">
    <location>
        <begin position="37"/>
        <end position="180"/>
    </location>
</feature>
<dbReference type="PANTHER" id="PTHR32204:SF0">
    <property type="entry name" value="ATPASE RAVA"/>
    <property type="match status" value="1"/>
</dbReference>
<dbReference type="Pfam" id="PF12592">
    <property type="entry name" value="ATPase_RavA_C"/>
    <property type="match status" value="1"/>
</dbReference>
<dbReference type="SUPFAM" id="SSF52540">
    <property type="entry name" value="P-loop containing nucleoside triphosphate hydrolases"/>
    <property type="match status" value="1"/>
</dbReference>
<dbReference type="InterPro" id="IPR027417">
    <property type="entry name" value="P-loop_NTPase"/>
</dbReference>
<keyword evidence="5" id="KW-0143">Chaperone</keyword>
<dbReference type="CDD" id="cd00009">
    <property type="entry name" value="AAA"/>
    <property type="match status" value="1"/>
</dbReference>
<evidence type="ECO:0000256" key="1">
    <source>
        <dbReference type="ARBA" id="ARBA00022490"/>
    </source>
</evidence>
<dbReference type="InterPro" id="IPR050513">
    <property type="entry name" value="RavA_ATPases"/>
</dbReference>
<keyword evidence="4" id="KW-0067">ATP-binding</keyword>
<keyword evidence="1" id="KW-0963">Cytoplasm</keyword>